<dbReference type="PROSITE" id="PS50082">
    <property type="entry name" value="WD_REPEATS_2"/>
    <property type="match status" value="1"/>
</dbReference>
<proteinExistence type="predicted"/>
<dbReference type="InterPro" id="IPR001680">
    <property type="entry name" value="WD40_rpt"/>
</dbReference>
<dbReference type="PANTHER" id="PTHR19920">
    <property type="entry name" value="WD40 PROTEIN CIAO1"/>
    <property type="match status" value="1"/>
</dbReference>
<evidence type="ECO:0000256" key="1">
    <source>
        <dbReference type="PROSITE-ProRule" id="PRU00221"/>
    </source>
</evidence>
<dbReference type="OrthoDB" id="674604at2759"/>
<protein>
    <recommendedName>
        <fullName evidence="4">WD domain, G-beta repeat protein</fullName>
    </recommendedName>
</protein>
<evidence type="ECO:0008006" key="4">
    <source>
        <dbReference type="Google" id="ProtNLM"/>
    </source>
</evidence>
<dbReference type="PANTHER" id="PTHR19920:SF0">
    <property type="entry name" value="CYTOSOLIC IRON-SULFUR PROTEIN ASSEMBLY PROTEIN CIAO1-RELATED"/>
    <property type="match status" value="1"/>
</dbReference>
<dbReference type="GO" id="GO:0097361">
    <property type="term" value="C:cytosolic [4Fe-4S] assembly targeting complex"/>
    <property type="evidence" value="ECO:0007669"/>
    <property type="project" value="TreeGrafter"/>
</dbReference>
<evidence type="ECO:0000313" key="3">
    <source>
        <dbReference type="Proteomes" id="UP000689195"/>
    </source>
</evidence>
<accession>A0A8S1SZY4</accession>
<organism evidence="2 3">
    <name type="scientific">Paramecium pentaurelia</name>
    <dbReference type="NCBI Taxonomy" id="43138"/>
    <lineage>
        <taxon>Eukaryota</taxon>
        <taxon>Sar</taxon>
        <taxon>Alveolata</taxon>
        <taxon>Ciliophora</taxon>
        <taxon>Intramacronucleata</taxon>
        <taxon>Oligohymenophorea</taxon>
        <taxon>Peniculida</taxon>
        <taxon>Parameciidae</taxon>
        <taxon>Paramecium</taxon>
    </lineage>
</organism>
<dbReference type="Pfam" id="PF00400">
    <property type="entry name" value="WD40"/>
    <property type="match status" value="1"/>
</dbReference>
<dbReference type="Proteomes" id="UP000689195">
    <property type="component" value="Unassembled WGS sequence"/>
</dbReference>
<dbReference type="GO" id="GO:0016226">
    <property type="term" value="P:iron-sulfur cluster assembly"/>
    <property type="evidence" value="ECO:0007669"/>
    <property type="project" value="TreeGrafter"/>
</dbReference>
<keyword evidence="1" id="KW-0853">WD repeat</keyword>
<name>A0A8S1SZY4_9CILI</name>
<reference evidence="2" key="1">
    <citation type="submission" date="2021-01" db="EMBL/GenBank/DDBJ databases">
        <authorList>
            <consortium name="Genoscope - CEA"/>
            <person name="William W."/>
        </authorList>
    </citation>
    <scope>NUCLEOTIDE SEQUENCE</scope>
</reference>
<dbReference type="AlphaFoldDB" id="A0A8S1SZY4"/>
<gene>
    <name evidence="2" type="ORF">PPENT_87.1.T0140354</name>
</gene>
<dbReference type="SMART" id="SM00320">
    <property type="entry name" value="WD40"/>
    <property type="match status" value="2"/>
</dbReference>
<keyword evidence="3" id="KW-1185">Reference proteome</keyword>
<comment type="caution">
    <text evidence="2">The sequence shown here is derived from an EMBL/GenBank/DDBJ whole genome shotgun (WGS) entry which is preliminary data.</text>
</comment>
<dbReference type="EMBL" id="CAJJDO010000014">
    <property type="protein sequence ID" value="CAD8145653.1"/>
    <property type="molecule type" value="Genomic_DNA"/>
</dbReference>
<sequence length="422" mass="50512">MNNSCSEQRLFCFICVKNNLHSTYQRDWEKMSSLKEKFLLPQSKDRLEIVDSLEMLQQQINRFVNKLKEILKEKFVLSPEKLREMSANKMNDFLSILFQCQIEKQAILLDIILQNTQNLIESLNNLIKDNQQQLNESIILDQKAHTIDINQFNDHTIQINQQNDSTININKNNMINMNLQKLMNKRNIQLFVSIKILHQWQLVIKTITLKYFNLNQEISNKFMYLQNINLMYFVYNLQKLKFHLCLVVQTNDNHKLWYILQRLSGHEEEISCLLLNNNDDLIITGSADKRIRFWIKDKSWKHSFTLNQHKGYIISICLNESQNLLISFALDDNQILVSKNKYIKNGQLFKQQKREHKDYVLLIIIYLLFKRSQLNRWYFMNQINNKVKVKSGNQCECLFPQQYIPQKQIQQARMDKILILQK</sequence>
<evidence type="ECO:0000313" key="2">
    <source>
        <dbReference type="EMBL" id="CAD8145653.1"/>
    </source>
</evidence>
<dbReference type="PROSITE" id="PS50294">
    <property type="entry name" value="WD_REPEATS_REGION"/>
    <property type="match status" value="1"/>
</dbReference>
<feature type="repeat" description="WD" evidence="1">
    <location>
        <begin position="263"/>
        <end position="294"/>
    </location>
</feature>